<proteinExistence type="predicted"/>
<dbReference type="InterPro" id="IPR013320">
    <property type="entry name" value="ConA-like_dom_sf"/>
</dbReference>
<dbReference type="RefSeq" id="WP_052477037.1">
    <property type="nucleotide sequence ID" value="NZ_JXRR01000015.1"/>
</dbReference>
<gene>
    <name evidence="1" type="ORF">KR50_24330</name>
</gene>
<dbReference type="Proteomes" id="UP000031972">
    <property type="component" value="Unassembled WGS sequence"/>
</dbReference>
<evidence type="ECO:0000313" key="2">
    <source>
        <dbReference type="Proteomes" id="UP000031972"/>
    </source>
</evidence>
<dbReference type="PIRSF" id="PIRSF022704">
    <property type="entry name" value="UCP022704"/>
    <property type="match status" value="1"/>
</dbReference>
<dbReference type="PANTHER" id="PTHR35332:SF2">
    <property type="entry name" value="REGULATION OF ENOLASE PROTEIN 1"/>
    <property type="match status" value="1"/>
</dbReference>
<protein>
    <recommendedName>
        <fullName evidence="3">DUF1349 domain-containing protein</fullName>
    </recommendedName>
</protein>
<dbReference type="OrthoDB" id="9814707at2"/>
<dbReference type="AlphaFoldDB" id="A0A0C2VRP8"/>
<dbReference type="PANTHER" id="PTHR35332">
    <property type="entry name" value="REGULATION OF ENOLASE PROTEIN 1"/>
    <property type="match status" value="1"/>
</dbReference>
<dbReference type="EMBL" id="JXRR01000015">
    <property type="protein sequence ID" value="KIL47111.1"/>
    <property type="molecule type" value="Genomic_DNA"/>
</dbReference>
<dbReference type="SUPFAM" id="SSF49899">
    <property type="entry name" value="Concanavalin A-like lectins/glucanases"/>
    <property type="match status" value="1"/>
</dbReference>
<dbReference type="Pfam" id="PF07081">
    <property type="entry name" value="DUF1349"/>
    <property type="match status" value="1"/>
</dbReference>
<accession>A0A0C2VRP8</accession>
<dbReference type="InterPro" id="IPR009784">
    <property type="entry name" value="DUF1349"/>
</dbReference>
<dbReference type="PATRIC" id="fig|220754.4.peg.2449"/>
<dbReference type="Gene3D" id="2.60.120.200">
    <property type="match status" value="1"/>
</dbReference>
<name>A0A0C2VRP8_9BACL</name>
<sequence length="202" mass="23692">MRSLLQDQTLDCCWINEPSNWSLEDQVLKIKTEENTDFWRKTYYGFERMNGHVYYKDIEGDFETEVKLTMEDPSNRYDQAGLFIMLSEDCWLKVSLEYMPDGTCYLGSVVTNNGFSDWSSKNFPRKESCKPLSFKIKRTSGTYQIWVKTVLHENGYEQMRIARLHEDNHSQPIKVGLYACSPSPEASFTTTFHTWTVQLEVK</sequence>
<comment type="caution">
    <text evidence="1">The sequence shown here is derived from an EMBL/GenBank/DDBJ whole genome shotgun (WGS) entry which is preliminary data.</text>
</comment>
<evidence type="ECO:0008006" key="3">
    <source>
        <dbReference type="Google" id="ProtNLM"/>
    </source>
</evidence>
<reference evidence="1 2" key="1">
    <citation type="submission" date="2015-01" db="EMBL/GenBank/DDBJ databases">
        <title>Jeotgalibacillus campisalis genome sequencing.</title>
        <authorList>
            <person name="Goh K.M."/>
            <person name="Chan K.-G."/>
            <person name="Yaakop A.S."/>
            <person name="Ee R."/>
            <person name="Gan H.M."/>
            <person name="Chan C.S."/>
        </authorList>
    </citation>
    <scope>NUCLEOTIDE SEQUENCE [LARGE SCALE GENOMIC DNA]</scope>
    <source>
        <strain evidence="1 2">SF-57</strain>
    </source>
</reference>
<dbReference type="InterPro" id="IPR015987">
    <property type="entry name" value="UCP022704"/>
</dbReference>
<evidence type="ECO:0000313" key="1">
    <source>
        <dbReference type="EMBL" id="KIL47111.1"/>
    </source>
</evidence>
<keyword evidence="2" id="KW-1185">Reference proteome</keyword>
<organism evidence="1 2">
    <name type="scientific">Jeotgalibacillus campisalis</name>
    <dbReference type="NCBI Taxonomy" id="220754"/>
    <lineage>
        <taxon>Bacteria</taxon>
        <taxon>Bacillati</taxon>
        <taxon>Bacillota</taxon>
        <taxon>Bacilli</taxon>
        <taxon>Bacillales</taxon>
        <taxon>Caryophanaceae</taxon>
        <taxon>Jeotgalibacillus</taxon>
    </lineage>
</organism>